<protein>
    <submittedName>
        <fullName evidence="1">Uncharacterized protein</fullName>
    </submittedName>
</protein>
<evidence type="ECO:0000313" key="1">
    <source>
        <dbReference type="EMBL" id="MPN34419.1"/>
    </source>
</evidence>
<comment type="caution">
    <text evidence="1">The sequence shown here is derived from an EMBL/GenBank/DDBJ whole genome shotgun (WGS) entry which is preliminary data.</text>
</comment>
<organism evidence="1">
    <name type="scientific">bioreactor metagenome</name>
    <dbReference type="NCBI Taxonomy" id="1076179"/>
    <lineage>
        <taxon>unclassified sequences</taxon>
        <taxon>metagenomes</taxon>
        <taxon>ecological metagenomes</taxon>
    </lineage>
</organism>
<accession>A0A645H8K1</accession>
<dbReference type="EMBL" id="VSSQ01087449">
    <property type="protein sequence ID" value="MPN34419.1"/>
    <property type="molecule type" value="Genomic_DNA"/>
</dbReference>
<proteinExistence type="predicted"/>
<name>A0A645H8K1_9ZZZZ</name>
<sequence length="74" mass="8579">MQRLRQHQAQVYFSRQLHGVAQHRSQHITHPVQTINNALIVRAHTQDLRHLLAHIGICAVAVGFVLNDVHKHRR</sequence>
<reference evidence="1" key="1">
    <citation type="submission" date="2019-08" db="EMBL/GenBank/DDBJ databases">
        <authorList>
            <person name="Kucharzyk K."/>
            <person name="Murdoch R.W."/>
            <person name="Higgins S."/>
            <person name="Loffler F."/>
        </authorList>
    </citation>
    <scope>NUCLEOTIDE SEQUENCE</scope>
</reference>
<dbReference type="AlphaFoldDB" id="A0A645H8K1"/>
<gene>
    <name evidence="1" type="ORF">SDC9_181912</name>
</gene>